<dbReference type="Pfam" id="PF04854">
    <property type="entry name" value="DUF624"/>
    <property type="match status" value="1"/>
</dbReference>
<keyword evidence="3" id="KW-1185">Reference proteome</keyword>
<organism evidence="2 3">
    <name type="scientific">Planococcus wigleyi</name>
    <dbReference type="NCBI Taxonomy" id="2762216"/>
    <lineage>
        <taxon>Bacteria</taxon>
        <taxon>Bacillati</taxon>
        <taxon>Bacillota</taxon>
        <taxon>Bacilli</taxon>
        <taxon>Bacillales</taxon>
        <taxon>Caryophanaceae</taxon>
        <taxon>Planococcus</taxon>
    </lineage>
</organism>
<evidence type="ECO:0000313" key="2">
    <source>
        <dbReference type="EMBL" id="MBD8015943.1"/>
    </source>
</evidence>
<keyword evidence="1" id="KW-1133">Transmembrane helix</keyword>
<sequence>MNTVSNYIYTALEWITRFAYLNLLWVVFTLLGGVLFGFYPATTSMFAICREWLKGNADLPLFNSFWEFYKKEFLKSNLLGVFINVLLLLIALDIFYIQTSPNEQLDWTYVPLFAFILLFTFFLFYLFPSFVHFDVKVPQVIKNAFLLMLVNPVATAVIVLCFVPLFFIMRLFPALAFLFGGSLYAFLTMWMAMYAFGKTHKKASHQRGSLP</sequence>
<name>A0ABR8WGE0_9BACL</name>
<comment type="caution">
    <text evidence="2">The sequence shown here is derived from an EMBL/GenBank/DDBJ whole genome shotgun (WGS) entry which is preliminary data.</text>
</comment>
<keyword evidence="1" id="KW-0472">Membrane</keyword>
<dbReference type="Proteomes" id="UP000658980">
    <property type="component" value="Unassembled WGS sequence"/>
</dbReference>
<feature type="transmembrane region" description="Helical" evidence="1">
    <location>
        <begin position="145"/>
        <end position="168"/>
    </location>
</feature>
<gene>
    <name evidence="2" type="ORF">H9630_14025</name>
</gene>
<feature type="transmembrane region" description="Helical" evidence="1">
    <location>
        <begin position="109"/>
        <end position="133"/>
    </location>
</feature>
<feature type="transmembrane region" description="Helical" evidence="1">
    <location>
        <begin position="20"/>
        <end position="41"/>
    </location>
</feature>
<feature type="transmembrane region" description="Helical" evidence="1">
    <location>
        <begin position="78"/>
        <end position="97"/>
    </location>
</feature>
<evidence type="ECO:0000313" key="3">
    <source>
        <dbReference type="Proteomes" id="UP000658980"/>
    </source>
</evidence>
<proteinExistence type="predicted"/>
<feature type="transmembrane region" description="Helical" evidence="1">
    <location>
        <begin position="174"/>
        <end position="197"/>
    </location>
</feature>
<accession>A0ABR8WGE0</accession>
<dbReference type="EMBL" id="JACSPU010000005">
    <property type="protein sequence ID" value="MBD8015943.1"/>
    <property type="molecule type" value="Genomic_DNA"/>
</dbReference>
<evidence type="ECO:0000256" key="1">
    <source>
        <dbReference type="SAM" id="Phobius"/>
    </source>
</evidence>
<dbReference type="InterPro" id="IPR006938">
    <property type="entry name" value="DUF624"/>
</dbReference>
<keyword evidence="1" id="KW-0812">Transmembrane</keyword>
<dbReference type="RefSeq" id="WP_191716121.1">
    <property type="nucleotide sequence ID" value="NZ_JACSPU010000005.1"/>
</dbReference>
<reference evidence="2 3" key="1">
    <citation type="submission" date="2020-08" db="EMBL/GenBank/DDBJ databases">
        <title>A Genomic Blueprint of the Chicken Gut Microbiome.</title>
        <authorList>
            <person name="Gilroy R."/>
            <person name="Ravi A."/>
            <person name="Getino M."/>
            <person name="Pursley I."/>
            <person name="Horton D.L."/>
            <person name="Alikhan N.-F."/>
            <person name="Baker D."/>
            <person name="Gharbi K."/>
            <person name="Hall N."/>
            <person name="Watson M."/>
            <person name="Adriaenssens E.M."/>
            <person name="Foster-Nyarko E."/>
            <person name="Jarju S."/>
            <person name="Secka A."/>
            <person name="Antonio M."/>
            <person name="Oren A."/>
            <person name="Chaudhuri R."/>
            <person name="La Ragione R.M."/>
            <person name="Hildebrand F."/>
            <person name="Pallen M.J."/>
        </authorList>
    </citation>
    <scope>NUCLEOTIDE SEQUENCE [LARGE SCALE GENOMIC DNA]</scope>
    <source>
        <strain evidence="2 3">Sa1BUA13</strain>
    </source>
</reference>
<protein>
    <submittedName>
        <fullName evidence="2">DUF624 domain-containing protein</fullName>
    </submittedName>
</protein>